<evidence type="ECO:0000313" key="2">
    <source>
        <dbReference type="Proteomes" id="UP001226160"/>
    </source>
</evidence>
<organism evidence="1 2">
    <name type="scientific">Corynebacterium propinquum</name>
    <dbReference type="NCBI Taxonomy" id="43769"/>
    <lineage>
        <taxon>Bacteria</taxon>
        <taxon>Bacillati</taxon>
        <taxon>Actinomycetota</taxon>
        <taxon>Actinomycetes</taxon>
        <taxon>Mycobacteriales</taxon>
        <taxon>Corynebacteriaceae</taxon>
        <taxon>Corynebacterium</taxon>
    </lineage>
</organism>
<sequence>MPNVSGFYRNEQELLARTAGMAFEELAATIHFRHSPPMDSEFPFRYNAQLRWWESYWNGCFDEMAPCEKVASFIRAKRRYEPHFIRIYPLFPATQSSEVND</sequence>
<accession>A0AAP4BUP3</accession>
<gene>
    <name evidence="1" type="ORF">QPX54_04800</name>
</gene>
<proteinExistence type="predicted"/>
<dbReference type="AlphaFoldDB" id="A0AAP4BUP3"/>
<protein>
    <submittedName>
        <fullName evidence="1">Uncharacterized protein</fullName>
    </submittedName>
</protein>
<name>A0AAP4BUP3_9CORY</name>
<dbReference type="RefSeq" id="WP_337891872.1">
    <property type="nucleotide sequence ID" value="NZ_JBAHUS010000003.1"/>
</dbReference>
<dbReference type="Proteomes" id="UP001226160">
    <property type="component" value="Unassembled WGS sequence"/>
</dbReference>
<dbReference type="EMBL" id="JASNVP010000004">
    <property type="protein sequence ID" value="MDK4325836.1"/>
    <property type="molecule type" value="Genomic_DNA"/>
</dbReference>
<reference evidence="1" key="1">
    <citation type="submission" date="2023-05" db="EMBL/GenBank/DDBJ databases">
        <title>Metabolic capabilities are highly conserved among human nasal-associated Corynebacterium species in pangenomic analyses.</title>
        <authorList>
            <person name="Tran T.H."/>
            <person name="Roberts A.Q."/>
            <person name="Escapa I.F."/>
            <person name="Gao W."/>
            <person name="Conlan S."/>
            <person name="Kong H."/>
            <person name="Segre J.A."/>
            <person name="Kelly M.S."/>
            <person name="Lemon K.P."/>
        </authorList>
    </citation>
    <scope>NUCLEOTIDE SEQUENCE</scope>
    <source>
        <strain evidence="1">KPL2654</strain>
    </source>
</reference>
<evidence type="ECO:0000313" key="1">
    <source>
        <dbReference type="EMBL" id="MDK4325836.1"/>
    </source>
</evidence>
<comment type="caution">
    <text evidence="1">The sequence shown here is derived from an EMBL/GenBank/DDBJ whole genome shotgun (WGS) entry which is preliminary data.</text>
</comment>